<keyword evidence="2" id="KW-1185">Reference proteome</keyword>
<dbReference type="EMBL" id="LVXG01000007">
    <property type="protein sequence ID" value="OQP52798.1"/>
    <property type="molecule type" value="Genomic_DNA"/>
</dbReference>
<organism evidence="1 2">
    <name type="scientific">Niastella yeongjuensis</name>
    <dbReference type="NCBI Taxonomy" id="354355"/>
    <lineage>
        <taxon>Bacteria</taxon>
        <taxon>Pseudomonadati</taxon>
        <taxon>Bacteroidota</taxon>
        <taxon>Chitinophagia</taxon>
        <taxon>Chitinophagales</taxon>
        <taxon>Chitinophagaceae</taxon>
        <taxon>Niastella</taxon>
    </lineage>
</organism>
<evidence type="ECO:0000313" key="1">
    <source>
        <dbReference type="EMBL" id="OQP52798.1"/>
    </source>
</evidence>
<accession>A0A1V9F349</accession>
<sequence length="100" mass="11400">MIEGKRGASIESSVSDAWPWKYELMSSEKVTKLIQEQDSHYLLLIPMVSDIAAKIEVYDLASMRSIIAIEGSAGLKKYWVRNKEIQKLVDKINGDNTNRR</sequence>
<proteinExistence type="predicted"/>
<dbReference type="RefSeq" id="WP_081197894.1">
    <property type="nucleotide sequence ID" value="NZ_FOCZ01000009.1"/>
</dbReference>
<reference evidence="2" key="1">
    <citation type="submission" date="2016-04" db="EMBL/GenBank/DDBJ databases">
        <authorList>
            <person name="Chen L."/>
            <person name="Zhuang W."/>
            <person name="Wang G."/>
        </authorList>
    </citation>
    <scope>NUCLEOTIDE SEQUENCE [LARGE SCALE GENOMIC DNA]</scope>
    <source>
        <strain evidence="2">17621</strain>
    </source>
</reference>
<name>A0A1V9F349_9BACT</name>
<protein>
    <submittedName>
        <fullName evidence="1">Uncharacterized protein</fullName>
    </submittedName>
</protein>
<evidence type="ECO:0000313" key="2">
    <source>
        <dbReference type="Proteomes" id="UP000192610"/>
    </source>
</evidence>
<gene>
    <name evidence="1" type="ORF">A4H97_24160</name>
</gene>
<dbReference type="AlphaFoldDB" id="A0A1V9F349"/>
<dbReference type="Proteomes" id="UP000192610">
    <property type="component" value="Unassembled WGS sequence"/>
</dbReference>
<comment type="caution">
    <text evidence="1">The sequence shown here is derived from an EMBL/GenBank/DDBJ whole genome shotgun (WGS) entry which is preliminary data.</text>
</comment>
<dbReference type="STRING" id="354355.SAMN05660816_04720"/>